<evidence type="ECO:0000313" key="2">
    <source>
        <dbReference type="EMBL" id="KAK4318037.1"/>
    </source>
</evidence>
<dbReference type="EMBL" id="JAWZYT010000873">
    <property type="protein sequence ID" value="KAK4318037.1"/>
    <property type="molecule type" value="Genomic_DNA"/>
</dbReference>
<organism evidence="2 3">
    <name type="scientific">Petrolisthes manimaculis</name>
    <dbReference type="NCBI Taxonomy" id="1843537"/>
    <lineage>
        <taxon>Eukaryota</taxon>
        <taxon>Metazoa</taxon>
        <taxon>Ecdysozoa</taxon>
        <taxon>Arthropoda</taxon>
        <taxon>Crustacea</taxon>
        <taxon>Multicrustacea</taxon>
        <taxon>Malacostraca</taxon>
        <taxon>Eumalacostraca</taxon>
        <taxon>Eucarida</taxon>
        <taxon>Decapoda</taxon>
        <taxon>Pleocyemata</taxon>
        <taxon>Anomura</taxon>
        <taxon>Galatheoidea</taxon>
        <taxon>Porcellanidae</taxon>
        <taxon>Petrolisthes</taxon>
    </lineage>
</organism>
<name>A0AAE1Q3F0_9EUCA</name>
<proteinExistence type="predicted"/>
<dbReference type="Proteomes" id="UP001292094">
    <property type="component" value="Unassembled WGS sequence"/>
</dbReference>
<accession>A0AAE1Q3F0</accession>
<evidence type="ECO:0000256" key="1">
    <source>
        <dbReference type="SAM" id="MobiDB-lite"/>
    </source>
</evidence>
<keyword evidence="3" id="KW-1185">Reference proteome</keyword>
<gene>
    <name evidence="2" type="ORF">Pmani_010931</name>
</gene>
<sequence length="191" mass="21360">MARPTGPHLLRLSTTTNYSREQRPPLPPPTSSSSSPAKPKSRFYSRSLIGLGENIFFLSYKYNSIYNITSFFSRVPNTTSTFNTTLHLLPFQHFFFHLQGTTTLSNNNTSSFYTYLSPPPLPTPPLPTPPLSTPIYHHLPFQLLPFQHLLFQHLPITTSLSNNTSPSNTSSFNAYLSPPPFPTATLPPPVP</sequence>
<protein>
    <submittedName>
        <fullName evidence="2">Uncharacterized protein</fullName>
    </submittedName>
</protein>
<reference evidence="2" key="1">
    <citation type="submission" date="2023-11" db="EMBL/GenBank/DDBJ databases">
        <title>Genome assemblies of two species of porcelain crab, Petrolisthes cinctipes and Petrolisthes manimaculis (Anomura: Porcellanidae).</title>
        <authorList>
            <person name="Angst P."/>
        </authorList>
    </citation>
    <scope>NUCLEOTIDE SEQUENCE</scope>
    <source>
        <strain evidence="2">PB745_02</strain>
        <tissue evidence="2">Gill</tissue>
    </source>
</reference>
<feature type="region of interest" description="Disordered" evidence="1">
    <location>
        <begin position="1"/>
        <end position="40"/>
    </location>
</feature>
<comment type="caution">
    <text evidence="2">The sequence shown here is derived from an EMBL/GenBank/DDBJ whole genome shotgun (WGS) entry which is preliminary data.</text>
</comment>
<dbReference type="AlphaFoldDB" id="A0AAE1Q3F0"/>
<evidence type="ECO:0000313" key="3">
    <source>
        <dbReference type="Proteomes" id="UP001292094"/>
    </source>
</evidence>